<dbReference type="Pfam" id="PF13671">
    <property type="entry name" value="AAA_33"/>
    <property type="match status" value="1"/>
</dbReference>
<dbReference type="AlphaFoldDB" id="A0A917G8F0"/>
<dbReference type="SUPFAM" id="SSF52540">
    <property type="entry name" value="P-loop containing nucleoside triphosphate hydrolases"/>
    <property type="match status" value="1"/>
</dbReference>
<comment type="caution">
    <text evidence="1">The sequence shown here is derived from an EMBL/GenBank/DDBJ whole genome shotgun (WGS) entry which is preliminary data.</text>
</comment>
<evidence type="ECO:0000313" key="1">
    <source>
        <dbReference type="EMBL" id="GGG27718.1"/>
    </source>
</evidence>
<dbReference type="Gene3D" id="3.40.50.300">
    <property type="entry name" value="P-loop containing nucleotide triphosphate hydrolases"/>
    <property type="match status" value="1"/>
</dbReference>
<dbReference type="RefSeq" id="WP_308933204.1">
    <property type="nucleotide sequence ID" value="NZ_BMCU01000006.1"/>
</dbReference>
<proteinExistence type="predicted"/>
<accession>A0A917G8F0</accession>
<name>A0A917G8F0_9NOCA</name>
<dbReference type="Proteomes" id="UP000654257">
    <property type="component" value="Unassembled WGS sequence"/>
</dbReference>
<keyword evidence="2" id="KW-1185">Reference proteome</keyword>
<dbReference type="EMBL" id="BMCU01000006">
    <property type="protein sequence ID" value="GGG27718.1"/>
    <property type="molecule type" value="Genomic_DNA"/>
</dbReference>
<reference evidence="1" key="1">
    <citation type="journal article" date="2014" name="Int. J. Syst. Evol. Microbiol.">
        <title>Complete genome sequence of Corynebacterium casei LMG S-19264T (=DSM 44701T), isolated from a smear-ripened cheese.</title>
        <authorList>
            <consortium name="US DOE Joint Genome Institute (JGI-PGF)"/>
            <person name="Walter F."/>
            <person name="Albersmeier A."/>
            <person name="Kalinowski J."/>
            <person name="Ruckert C."/>
        </authorList>
    </citation>
    <scope>NUCLEOTIDE SEQUENCE</scope>
    <source>
        <strain evidence="1">CCM 7905</strain>
    </source>
</reference>
<sequence>MLCPPVGNLDVVLIWINGAFGVGKTQTAHELYRRLPAAHVADPELLGFAIHKMLPPSARADFQDRPQWRSAVFETLVQVCHETVHPVIVPMTLVNPEYFDEIVGRLRGEGLDVRHYALTASVQVIHRRLRSRLASVFGRIVGADETWAMQHAQRCSAALQDERFETRIATDDLSVDEVVERIAETVGLHLVRPRLGTPRYQLRRAAVAVPHIRL</sequence>
<evidence type="ECO:0000313" key="2">
    <source>
        <dbReference type="Proteomes" id="UP000654257"/>
    </source>
</evidence>
<reference evidence="1" key="2">
    <citation type="submission" date="2020-09" db="EMBL/GenBank/DDBJ databases">
        <authorList>
            <person name="Sun Q."/>
            <person name="Sedlacek I."/>
        </authorList>
    </citation>
    <scope>NUCLEOTIDE SEQUENCE</scope>
    <source>
        <strain evidence="1">CCM 7905</strain>
    </source>
</reference>
<organism evidence="1 2">
    <name type="scientific">Rhodococcoides trifolii</name>
    <dbReference type="NCBI Taxonomy" id="908250"/>
    <lineage>
        <taxon>Bacteria</taxon>
        <taxon>Bacillati</taxon>
        <taxon>Actinomycetota</taxon>
        <taxon>Actinomycetes</taxon>
        <taxon>Mycobacteriales</taxon>
        <taxon>Nocardiaceae</taxon>
        <taxon>Rhodococcoides</taxon>
    </lineage>
</organism>
<gene>
    <name evidence="1" type="primary">tmrB</name>
    <name evidence="1" type="ORF">GCM10007304_46920</name>
</gene>
<dbReference type="InterPro" id="IPR027417">
    <property type="entry name" value="P-loop_NTPase"/>
</dbReference>
<protein>
    <submittedName>
        <fullName evidence="1">Tunicamycin resistance protein</fullName>
    </submittedName>
</protein>